<dbReference type="Proteomes" id="UP000316541">
    <property type="component" value="Unassembled WGS sequence"/>
</dbReference>
<accession>A0A544Y3R0</accession>
<sequence length="402" mass="41518">MSGRPRSRVGWAPSRCPPHDTSPCPPHPVRRTLSAAPCPPASPTHPRIGLMQPSRPRTTTAARSLARGVVVALLAASGLLAAGTGPAAAADGEVSWTVSTASNDFGSDRPDYRYTLDPGGRLDDGLVVANNGTTPLHLDVYAADAFTTGQGLLDLRGKDAKQAGVDAKQNGVGAWVRTDRPDVTIPPGKTAEVPFTVALPDDAAPGEYMGGIVTSPADAGAAGDQRLGIRIRLRVGGELNPSLSVENLQVRYSGTSNPLGAGDATVTYTIRNTGNSILAARQTVSVAGPFGHWEARAGHIDDSPQLLPGDTWKVSVPVKGVTPALRLTGTVTLVPLLTDAAGSIAPLAAVESTAGVWTLPWAPLLVLLVVCGLVVAALAARRRRRAALPHGPARSTTPLTQE</sequence>
<protein>
    <submittedName>
        <fullName evidence="3">DUF916 domain-containing protein</fullName>
    </submittedName>
</protein>
<evidence type="ECO:0000256" key="1">
    <source>
        <dbReference type="SAM" id="MobiDB-lite"/>
    </source>
</evidence>
<feature type="region of interest" description="Disordered" evidence="1">
    <location>
        <begin position="1"/>
        <end position="60"/>
    </location>
</feature>
<keyword evidence="2" id="KW-0812">Transmembrane</keyword>
<proteinExistence type="predicted"/>
<keyword evidence="2" id="KW-1133">Transmembrane helix</keyword>
<reference evidence="3 4" key="1">
    <citation type="submission" date="2019-07" db="EMBL/GenBank/DDBJ databases">
        <title>Microbispora hainanensis DSM 45428.</title>
        <authorList>
            <person name="Thawai C."/>
        </authorList>
    </citation>
    <scope>NUCLEOTIDE SEQUENCE [LARGE SCALE GENOMIC DNA]</scope>
    <source>
        <strain evidence="3 4">DSM 45428</strain>
    </source>
</reference>
<evidence type="ECO:0000313" key="3">
    <source>
        <dbReference type="EMBL" id="TQS11262.1"/>
    </source>
</evidence>
<gene>
    <name evidence="3" type="ORF">FLX08_37395</name>
</gene>
<name>A0A544Y3R0_9ACTN</name>
<organism evidence="3 4">
    <name type="scientific">Microbispora hainanensis</name>
    <dbReference type="NCBI Taxonomy" id="568844"/>
    <lineage>
        <taxon>Bacteria</taxon>
        <taxon>Bacillati</taxon>
        <taxon>Actinomycetota</taxon>
        <taxon>Actinomycetes</taxon>
        <taxon>Streptosporangiales</taxon>
        <taxon>Streptosporangiaceae</taxon>
        <taxon>Microbispora</taxon>
    </lineage>
</organism>
<evidence type="ECO:0000313" key="4">
    <source>
        <dbReference type="Proteomes" id="UP000316541"/>
    </source>
</evidence>
<keyword evidence="2" id="KW-0472">Membrane</keyword>
<dbReference type="AlphaFoldDB" id="A0A544Y3R0"/>
<evidence type="ECO:0000256" key="2">
    <source>
        <dbReference type="SAM" id="Phobius"/>
    </source>
</evidence>
<comment type="caution">
    <text evidence="3">The sequence shown here is derived from an EMBL/GenBank/DDBJ whole genome shotgun (WGS) entry which is preliminary data.</text>
</comment>
<feature type="transmembrane region" description="Helical" evidence="2">
    <location>
        <begin position="361"/>
        <end position="380"/>
    </location>
</feature>
<dbReference type="EMBL" id="VIRM01000077">
    <property type="protein sequence ID" value="TQS11262.1"/>
    <property type="molecule type" value="Genomic_DNA"/>
</dbReference>